<organism evidence="3 4">
    <name type="scientific">Limihaloglobus sulfuriphilus</name>
    <dbReference type="NCBI Taxonomy" id="1851148"/>
    <lineage>
        <taxon>Bacteria</taxon>
        <taxon>Pseudomonadati</taxon>
        <taxon>Planctomycetota</taxon>
        <taxon>Phycisphaerae</taxon>
        <taxon>Sedimentisphaerales</taxon>
        <taxon>Sedimentisphaeraceae</taxon>
        <taxon>Limihaloglobus</taxon>
    </lineage>
</organism>
<feature type="coiled-coil region" evidence="1">
    <location>
        <begin position="1002"/>
        <end position="1029"/>
    </location>
</feature>
<dbReference type="EMBL" id="CP019646">
    <property type="protein sequence ID" value="AQQ70059.1"/>
    <property type="molecule type" value="Genomic_DNA"/>
</dbReference>
<evidence type="ECO:0000256" key="2">
    <source>
        <dbReference type="SAM" id="MobiDB-lite"/>
    </source>
</evidence>
<name>A0A1Q2MBL9_9BACT</name>
<feature type="compositionally biased region" description="Basic and acidic residues" evidence="2">
    <location>
        <begin position="912"/>
        <end position="921"/>
    </location>
</feature>
<evidence type="ECO:0000256" key="1">
    <source>
        <dbReference type="SAM" id="Coils"/>
    </source>
</evidence>
<feature type="compositionally biased region" description="Low complexity" evidence="2">
    <location>
        <begin position="882"/>
        <end position="894"/>
    </location>
</feature>
<proteinExistence type="predicted"/>
<keyword evidence="1" id="KW-0175">Coiled coil</keyword>
<dbReference type="KEGG" id="pbas:SMSP2_00397"/>
<evidence type="ECO:0000313" key="3">
    <source>
        <dbReference type="EMBL" id="AQQ70059.1"/>
    </source>
</evidence>
<dbReference type="Proteomes" id="UP000188181">
    <property type="component" value="Chromosome"/>
</dbReference>
<gene>
    <name evidence="3" type="ORF">SMSP2_00397</name>
</gene>
<dbReference type="RefSeq" id="WP_146682353.1">
    <property type="nucleotide sequence ID" value="NZ_CP019646.1"/>
</dbReference>
<dbReference type="STRING" id="1851148.SMSP2_00397"/>
<dbReference type="OrthoDB" id="9802640at2"/>
<accession>A0A1Q2MBL9</accession>
<sequence length="1071" mass="126069">MENDVFPLIFLEQRLVKKEIAHFEEELKAVGVRKLPFDYVIESFKDIEWIDKHDYDWLLECYQYLRSYDNDNDLTGCPVVPVVVEGKLRWSCDNEQPIYFECDDNIKQILASVPEFVRVPLAFLKQDFLERIVDDSELRKWMTKTLNVYNFSKDNYAIDVSNWLRDNYEHISESDLVYATVFLSQFQDMYDKFKDIPVLLSDGSCRLSYKLNDENSLFSTDNIEPQIKAVATPINLDHETGWQNIFVSYEDRKHLVWLSGAYIELNKTETIKKLQKLWEKLGVRAYPPPVIFEGHGNDSSLNHYEEVCFKKTHRSNYSRKIKNYRPFSVISSFNDYSKEEKNKISFSLVKWINQTPIKSWAWTKVSYFFYSWKSELFCSELLVTLKNKPWLCTTKGFCKPSETFIFRAEIKEILGDSVPYFEGELSEDAVRQLGIRTETTVEELISVLEQSTLNKSGSKDLACRIYRTLDSRELESDVIDRLCNNNIIFIPSDSESKWATPAEVIWEDRSNILGNDFVYLESLYPDLKDFFVKKLKVKEDVDNEVYANYWLKLQEKPGNNKEQIENKLNAIYREIRTICQMNEEDRPDWWKSFLSKAKIWTQDKSFEKPSQVYVPDDGNLREIFKKNKNISFAWRPQKDSFNYWSIVYKTFHLPFLSDSVIANIAEYKEDNVIEKPKFLTKSAKILILTWIKEKSEIDYQRLLDNKIVNVLCDTNEVIVSSLQVNYQLNNFIETISADSFWDKDKKILFILKGKFDFVKNPIAHVLARALMSNRAYRDLAVWIELVLGSDNSEFRIKQNSWRIPDEVKYLIDDKPLQLEQYCPLKTEDDPIINTRKTDHQVVILNGTETSIEKPSMHKDKTDQVMAVQITENHRLQNNIENESMPEYPSRPSSSPDRRAERKAKQYSNLQDVTREKRERNVRTSKTNLDPRYYLQENYKNIDGVLVCQLCQEGLDDRSVSFEKKDGGYYFEAVEMFKNLPKEDEANKLLLCPLCSAKYTELVKKDANQLDKLKKAILEMERNTDEELLEFPVQLNNEEKKLRFVQQHFIDLQAILQKSDENTGNNSLERVI</sequence>
<protein>
    <submittedName>
        <fullName evidence="3">Uncharacterized protein</fullName>
    </submittedName>
</protein>
<dbReference type="AlphaFoldDB" id="A0A1Q2MBL9"/>
<keyword evidence="4" id="KW-1185">Reference proteome</keyword>
<feature type="region of interest" description="Disordered" evidence="2">
    <location>
        <begin position="875"/>
        <end position="922"/>
    </location>
</feature>
<reference evidence="4" key="1">
    <citation type="submission" date="2017-02" db="EMBL/GenBank/DDBJ databases">
        <title>Comparative genomics and description of representatives of a novel lineage of planctomycetes thriving in anoxic sediments.</title>
        <authorList>
            <person name="Spring S."/>
            <person name="Bunk B."/>
            <person name="Sproer C."/>
        </authorList>
    </citation>
    <scope>NUCLEOTIDE SEQUENCE [LARGE SCALE GENOMIC DNA]</scope>
    <source>
        <strain evidence="4">SM-Chi-D1</strain>
    </source>
</reference>
<evidence type="ECO:0000313" key="4">
    <source>
        <dbReference type="Proteomes" id="UP000188181"/>
    </source>
</evidence>